<dbReference type="EMBL" id="CP053538">
    <property type="protein sequence ID" value="QJX46630.1"/>
    <property type="molecule type" value="Genomic_DNA"/>
</dbReference>
<accession>A0A6M6BF64</accession>
<proteinExistence type="predicted"/>
<keyword evidence="3" id="KW-1185">Reference proteome</keyword>
<feature type="region of interest" description="Disordered" evidence="1">
    <location>
        <begin position="1"/>
        <end position="24"/>
    </location>
</feature>
<evidence type="ECO:0000256" key="1">
    <source>
        <dbReference type="SAM" id="MobiDB-lite"/>
    </source>
</evidence>
<dbReference type="Proteomes" id="UP000501623">
    <property type="component" value="Chromosome"/>
</dbReference>
<name>A0A6M6BF64_9BACT</name>
<evidence type="ECO:0008006" key="4">
    <source>
        <dbReference type="Google" id="ProtNLM"/>
    </source>
</evidence>
<organism evidence="2 3">
    <name type="scientific">Hymenobacter taeanensis</name>
    <dbReference type="NCBI Taxonomy" id="2735321"/>
    <lineage>
        <taxon>Bacteria</taxon>
        <taxon>Pseudomonadati</taxon>
        <taxon>Bacteroidota</taxon>
        <taxon>Cytophagia</taxon>
        <taxon>Cytophagales</taxon>
        <taxon>Hymenobacteraceae</taxon>
        <taxon>Hymenobacter</taxon>
    </lineage>
</organism>
<protein>
    <recommendedName>
        <fullName evidence="4">DUF5681 domain-containing protein</fullName>
    </recommendedName>
</protein>
<feature type="compositionally biased region" description="Polar residues" evidence="1">
    <location>
        <begin position="1"/>
        <end position="11"/>
    </location>
</feature>
<gene>
    <name evidence="2" type="ORF">HMJ29_06630</name>
</gene>
<evidence type="ECO:0000313" key="3">
    <source>
        <dbReference type="Proteomes" id="UP000501623"/>
    </source>
</evidence>
<sequence>MPYESGTSGNPTGRPVGSPNKATAAARETIAAALAGANAEKLAAELDTLTGKDYIDAYVKLAEFITPKLQRTALSAEQERSPRKVTITIGGTPEQREANIQAAHYLTGGKE</sequence>
<dbReference type="KEGG" id="hts:HMJ29_06630"/>
<reference evidence="2 3" key="1">
    <citation type="submission" date="2020-05" db="EMBL/GenBank/DDBJ databases">
        <title>Complete genome sequence of Hymenobacter sp. TS19 in Coasted Sand Dune.</title>
        <authorList>
            <person name="Lee J.-H."/>
            <person name="Jung J.-H."/>
            <person name="Jeong S."/>
            <person name="Zhao L."/>
            <person name="Kim M.-K."/>
            <person name="Seo H.-S."/>
            <person name="Lim S."/>
        </authorList>
    </citation>
    <scope>NUCLEOTIDE SEQUENCE [LARGE SCALE GENOMIC DNA]</scope>
    <source>
        <strain evidence="2 3">TS19</strain>
    </source>
</reference>
<dbReference type="RefSeq" id="WP_171590738.1">
    <property type="nucleotide sequence ID" value="NZ_CP053538.1"/>
</dbReference>
<dbReference type="AlphaFoldDB" id="A0A6M6BF64"/>
<evidence type="ECO:0000313" key="2">
    <source>
        <dbReference type="EMBL" id="QJX46630.1"/>
    </source>
</evidence>